<name>A0A449A8P0_9BACT</name>
<dbReference type="Gene3D" id="3.30.70.120">
    <property type="match status" value="1"/>
</dbReference>
<dbReference type="Proteomes" id="UP000290942">
    <property type="component" value="Chromosome"/>
</dbReference>
<evidence type="ECO:0000256" key="2">
    <source>
        <dbReference type="ARBA" id="ARBA00022475"/>
    </source>
</evidence>
<feature type="region of interest" description="Disordered" evidence="6">
    <location>
        <begin position="1"/>
        <end position="21"/>
    </location>
</feature>
<feature type="compositionally biased region" description="Basic and acidic residues" evidence="6">
    <location>
        <begin position="1"/>
        <end position="15"/>
    </location>
</feature>
<evidence type="ECO:0000313" key="10">
    <source>
        <dbReference type="Proteomes" id="UP000290942"/>
    </source>
</evidence>
<feature type="transmembrane region" description="Helical" evidence="7">
    <location>
        <begin position="237"/>
        <end position="270"/>
    </location>
</feature>
<dbReference type="InterPro" id="IPR019264">
    <property type="entry name" value="DUF2179"/>
</dbReference>
<keyword evidence="2" id="KW-1003">Cell membrane</keyword>
<feature type="transmembrane region" description="Helical" evidence="7">
    <location>
        <begin position="76"/>
        <end position="98"/>
    </location>
</feature>
<feature type="transmembrane region" description="Helical" evidence="7">
    <location>
        <begin position="140"/>
        <end position="158"/>
    </location>
</feature>
<sequence>MQENKNDELFKKQDKNNSSNFTKNEVVNNEVHLDIFTQEPGKNVAKTVSRENTTYQYTKMSNFVLKLSKFYAPMPMWKLCLITSGFAILFGIIGVFLVKNPGIYNFGAAAFGQAAARITNVLLRENKNITPEIYNVIDHALFWILYIVLSIPIFIFGWKKTGKVFTLLTVLFLVVSSLVSFAIGQIPGSGKLYIIGNFEHNNIPKILKDHISNEIWHGKSQMWSLIPLNWNDAGNVIAQMIFGFVYGFLLAYFFAIIAIIGGSAGVTGIIGEYMSVVKHKNFGTINGIINIIILLIAVVFGTYLPGSLLLESITKGIDGNSVEACKPFVEKINGWNDLTQYQQGQIYDTLIGIKNVAWQPSMYFSPNFLSTVISNVVFVVMLNKLFPRFKVVQCKVYSPHMSKIKQAIVGDKKTINNFTVTIGEGGYSGSRTKVLSSITLYKQIPRLIKKIREVDENALITISNVASLDGNLYIPSGKF</sequence>
<evidence type="ECO:0000256" key="7">
    <source>
        <dbReference type="SAM" id="Phobius"/>
    </source>
</evidence>
<dbReference type="GO" id="GO:0005886">
    <property type="term" value="C:plasma membrane"/>
    <property type="evidence" value="ECO:0007669"/>
    <property type="project" value="UniProtKB-SubCell"/>
</dbReference>
<keyword evidence="4 7" id="KW-1133">Transmembrane helix</keyword>
<accession>A0A449A8P0</accession>
<keyword evidence="3 7" id="KW-0812">Transmembrane</keyword>
<evidence type="ECO:0000259" key="8">
    <source>
        <dbReference type="Pfam" id="PF10035"/>
    </source>
</evidence>
<protein>
    <submittedName>
        <fullName evidence="9">Uncharacterized protein conserved in bacteria (DUF2179)</fullName>
    </submittedName>
</protein>
<comment type="subcellular location">
    <subcellularLocation>
        <location evidence="1">Cell membrane</location>
        <topology evidence="1">Multi-pass membrane protein</topology>
    </subcellularLocation>
</comment>
<evidence type="ECO:0000256" key="3">
    <source>
        <dbReference type="ARBA" id="ARBA00022692"/>
    </source>
</evidence>
<dbReference type="AlphaFoldDB" id="A0A449A8P0"/>
<reference evidence="9 10" key="1">
    <citation type="submission" date="2019-01" db="EMBL/GenBank/DDBJ databases">
        <authorList>
            <consortium name="Pathogen Informatics"/>
        </authorList>
    </citation>
    <scope>NUCLEOTIDE SEQUENCE [LARGE SCALE GENOMIC DNA]</scope>
    <source>
        <strain evidence="9 10">NCTC10122</strain>
    </source>
</reference>
<evidence type="ECO:0000256" key="4">
    <source>
        <dbReference type="ARBA" id="ARBA00022989"/>
    </source>
</evidence>
<feature type="transmembrane region" description="Helical" evidence="7">
    <location>
        <begin position="368"/>
        <end position="386"/>
    </location>
</feature>
<gene>
    <name evidence="9" type="ORF">NCTC10122_00144</name>
</gene>
<feature type="transmembrane region" description="Helical" evidence="7">
    <location>
        <begin position="282"/>
        <end position="304"/>
    </location>
</feature>
<feature type="domain" description="DUF2179" evidence="8">
    <location>
        <begin position="419"/>
        <end position="469"/>
    </location>
</feature>
<dbReference type="Pfam" id="PF10035">
    <property type="entry name" value="DUF2179"/>
    <property type="match status" value="1"/>
</dbReference>
<dbReference type="PANTHER" id="PTHR33545">
    <property type="entry name" value="UPF0750 MEMBRANE PROTEIN YITT-RELATED"/>
    <property type="match status" value="1"/>
</dbReference>
<dbReference type="PANTHER" id="PTHR33545:SF5">
    <property type="entry name" value="UPF0750 MEMBRANE PROTEIN YITT"/>
    <property type="match status" value="1"/>
</dbReference>
<dbReference type="InterPro" id="IPR015867">
    <property type="entry name" value="N-reg_PII/ATP_PRibTrfase_C"/>
</dbReference>
<keyword evidence="5 7" id="KW-0472">Membrane</keyword>
<evidence type="ECO:0000313" key="9">
    <source>
        <dbReference type="EMBL" id="VEU60550.1"/>
    </source>
</evidence>
<dbReference type="EMBL" id="LR214970">
    <property type="protein sequence ID" value="VEU60550.1"/>
    <property type="molecule type" value="Genomic_DNA"/>
</dbReference>
<evidence type="ECO:0000256" key="1">
    <source>
        <dbReference type="ARBA" id="ARBA00004651"/>
    </source>
</evidence>
<proteinExistence type="predicted"/>
<evidence type="ECO:0000256" key="5">
    <source>
        <dbReference type="ARBA" id="ARBA00023136"/>
    </source>
</evidence>
<dbReference type="RefSeq" id="WP_129687494.1">
    <property type="nucleotide sequence ID" value="NZ_LR214970.1"/>
</dbReference>
<dbReference type="InterPro" id="IPR051461">
    <property type="entry name" value="UPF0750_membrane"/>
</dbReference>
<organism evidence="9 10">
    <name type="scientific">Mycoplasmopsis bovigenitalium</name>
    <dbReference type="NCBI Taxonomy" id="2112"/>
    <lineage>
        <taxon>Bacteria</taxon>
        <taxon>Bacillati</taxon>
        <taxon>Mycoplasmatota</taxon>
        <taxon>Mycoplasmoidales</taxon>
        <taxon>Metamycoplasmataceae</taxon>
        <taxon>Mycoplasmopsis</taxon>
    </lineage>
</organism>
<evidence type="ECO:0000256" key="6">
    <source>
        <dbReference type="SAM" id="MobiDB-lite"/>
    </source>
</evidence>
<feature type="transmembrane region" description="Helical" evidence="7">
    <location>
        <begin position="165"/>
        <end position="183"/>
    </location>
</feature>